<keyword evidence="2" id="KW-0378">Hydrolase</keyword>
<reference evidence="3" key="1">
    <citation type="journal article" date="2019" name="Int. J. Syst. Evol. Microbiol.">
        <title>The Global Catalogue of Microorganisms (GCM) 10K type strain sequencing project: providing services to taxonomists for standard genome sequencing and annotation.</title>
        <authorList>
            <consortium name="The Broad Institute Genomics Platform"/>
            <consortium name="The Broad Institute Genome Sequencing Center for Infectious Disease"/>
            <person name="Wu L."/>
            <person name="Ma J."/>
        </authorList>
    </citation>
    <scope>NUCLEOTIDE SEQUENCE [LARGE SCALE GENOMIC DNA]</scope>
    <source>
        <strain evidence="3">JCM 3338</strain>
    </source>
</reference>
<proteinExistence type="predicted"/>
<dbReference type="Gene3D" id="3.40.50.1110">
    <property type="entry name" value="SGNH hydrolase"/>
    <property type="match status" value="1"/>
</dbReference>
<dbReference type="SUPFAM" id="SSF52266">
    <property type="entry name" value="SGNH hydrolase"/>
    <property type="match status" value="1"/>
</dbReference>
<gene>
    <name evidence="2" type="ORF">ACFSHS_22485</name>
</gene>
<keyword evidence="3" id="KW-1185">Reference proteome</keyword>
<evidence type="ECO:0000259" key="1">
    <source>
        <dbReference type="Pfam" id="PF13472"/>
    </source>
</evidence>
<dbReference type="InterPro" id="IPR036514">
    <property type="entry name" value="SGNH_hydro_sf"/>
</dbReference>
<dbReference type="CDD" id="cd01836">
    <property type="entry name" value="FeeA_FeeB_like"/>
    <property type="match status" value="1"/>
</dbReference>
<comment type="caution">
    <text evidence="2">The sequence shown here is derived from an EMBL/GenBank/DDBJ whole genome shotgun (WGS) entry which is preliminary data.</text>
</comment>
<sequence>MTRTPLRLVVLGDSIAYGTGALRPEDTLGRRLSAELTADGFDIELRVLAVPGAVSADLAAQVRRAEPFGADLAVVVIGANDLARFVPPDQAAASLATAVAALRAQGTDVVAVPAPDMSTVPFVPPAFRALVRAACAQLQQRQAAVVEAAGGSVAGVAADVAGTFAADPAMFSADRFHPSSAGYAHIAAALAPSVLAAARARRDDAAA</sequence>
<organism evidence="2 3">
    <name type="scientific">Blastococcus deserti</name>
    <dbReference type="NCBI Taxonomy" id="2259033"/>
    <lineage>
        <taxon>Bacteria</taxon>
        <taxon>Bacillati</taxon>
        <taxon>Actinomycetota</taxon>
        <taxon>Actinomycetes</taxon>
        <taxon>Geodermatophilales</taxon>
        <taxon>Geodermatophilaceae</taxon>
        <taxon>Blastococcus</taxon>
    </lineage>
</organism>
<evidence type="ECO:0000313" key="3">
    <source>
        <dbReference type="Proteomes" id="UP001597402"/>
    </source>
</evidence>
<dbReference type="InterPro" id="IPR051532">
    <property type="entry name" value="Ester_Hydrolysis_Enzymes"/>
</dbReference>
<dbReference type="GO" id="GO:0016787">
    <property type="term" value="F:hydrolase activity"/>
    <property type="evidence" value="ECO:0007669"/>
    <property type="project" value="UniProtKB-KW"/>
</dbReference>
<evidence type="ECO:0000313" key="2">
    <source>
        <dbReference type="EMBL" id="MFD2094345.1"/>
    </source>
</evidence>
<name>A0ABW4XHS7_9ACTN</name>
<dbReference type="EMBL" id="JBHUHP010000030">
    <property type="protein sequence ID" value="MFD2094345.1"/>
    <property type="molecule type" value="Genomic_DNA"/>
</dbReference>
<dbReference type="PANTHER" id="PTHR30383">
    <property type="entry name" value="THIOESTERASE 1/PROTEASE 1/LYSOPHOSPHOLIPASE L1"/>
    <property type="match status" value="1"/>
</dbReference>
<dbReference type="RefSeq" id="WP_376881123.1">
    <property type="nucleotide sequence ID" value="NZ_JBHUHP010000030.1"/>
</dbReference>
<dbReference type="Proteomes" id="UP001597402">
    <property type="component" value="Unassembled WGS sequence"/>
</dbReference>
<dbReference type="PANTHER" id="PTHR30383:SF5">
    <property type="entry name" value="SGNH HYDROLASE-TYPE ESTERASE DOMAIN-CONTAINING PROTEIN"/>
    <property type="match status" value="1"/>
</dbReference>
<feature type="domain" description="SGNH hydrolase-type esterase" evidence="1">
    <location>
        <begin position="10"/>
        <end position="184"/>
    </location>
</feature>
<dbReference type="InterPro" id="IPR013830">
    <property type="entry name" value="SGNH_hydro"/>
</dbReference>
<protein>
    <submittedName>
        <fullName evidence="2">SGNH/GDSL hydrolase family protein</fullName>
    </submittedName>
</protein>
<dbReference type="Pfam" id="PF13472">
    <property type="entry name" value="Lipase_GDSL_2"/>
    <property type="match status" value="1"/>
</dbReference>
<accession>A0ABW4XHS7</accession>